<name>A0A9P4TPF5_9PLEO</name>
<evidence type="ECO:0000256" key="2">
    <source>
        <dbReference type="ARBA" id="ARBA00022857"/>
    </source>
</evidence>
<proteinExistence type="inferred from homology"/>
<dbReference type="PANTHER" id="PTHR43115:SF4">
    <property type="entry name" value="DEHYDROGENASE_REDUCTASE SDR FAMILY MEMBER 11"/>
    <property type="match status" value="1"/>
</dbReference>
<keyword evidence="2" id="KW-0521">NADP</keyword>
<dbReference type="OrthoDB" id="1933717at2759"/>
<dbReference type="InterPro" id="IPR002347">
    <property type="entry name" value="SDR_fam"/>
</dbReference>
<keyword evidence="3" id="KW-0560">Oxidoreductase</keyword>
<dbReference type="InterPro" id="IPR020904">
    <property type="entry name" value="Sc_DH/Rdtase_CS"/>
</dbReference>
<sequence length="312" mass="33431">MASFDVERDGILLPHQFTPTMHRELYPAVSPTNPKLSAAGKIVLVTGATRGIGKGIAISWAEAGAAGIVVTGRAEDLLVGVSEEIKKLSPNTKVLAIRSEASSEDDTKNLWAKVNAEIGCIDVLICNAGVSSEQNGYPTTGNISPSLWWSDMDVNVRGTYLHIYSFLQQFISIGKEPAGTVIIVSSGAAAMTSPGTSAYSISKLAGIRLAEFLHAEHPGVRSFAYHPGMVVTQMNSGVFAKQSVDPLELAGGLSLYLSTPRADFLRGCYVSVNWDVEEMEQHANEIIEKRLLHTAFINAKLSQEGHPFEGSS</sequence>
<dbReference type="Proteomes" id="UP000800093">
    <property type="component" value="Unassembled WGS sequence"/>
</dbReference>
<dbReference type="CDD" id="cd05233">
    <property type="entry name" value="SDR_c"/>
    <property type="match status" value="1"/>
</dbReference>
<keyword evidence="5" id="KW-1185">Reference proteome</keyword>
<dbReference type="SUPFAM" id="SSF51735">
    <property type="entry name" value="NAD(P)-binding Rossmann-fold domains"/>
    <property type="match status" value="1"/>
</dbReference>
<dbReference type="EMBL" id="ML986584">
    <property type="protein sequence ID" value="KAF2269063.1"/>
    <property type="molecule type" value="Genomic_DNA"/>
</dbReference>
<dbReference type="Pfam" id="PF00106">
    <property type="entry name" value="adh_short"/>
    <property type="match status" value="1"/>
</dbReference>
<evidence type="ECO:0000313" key="4">
    <source>
        <dbReference type="EMBL" id="KAF2269063.1"/>
    </source>
</evidence>
<reference evidence="5" key="1">
    <citation type="journal article" date="2020" name="Stud. Mycol.">
        <title>101 Dothideomycetes genomes: A test case for predicting lifestyles and emergence of pathogens.</title>
        <authorList>
            <person name="Haridas S."/>
            <person name="Albert R."/>
            <person name="Binder M."/>
            <person name="Bloem J."/>
            <person name="LaButti K."/>
            <person name="Salamov A."/>
            <person name="Andreopoulos B."/>
            <person name="Baker S."/>
            <person name="Barry K."/>
            <person name="Bills G."/>
            <person name="Bluhm B."/>
            <person name="Cannon C."/>
            <person name="Castanera R."/>
            <person name="Culley D."/>
            <person name="Daum C."/>
            <person name="Ezra D."/>
            <person name="Gonzalez J."/>
            <person name="Henrissat B."/>
            <person name="Kuo A."/>
            <person name="Liang C."/>
            <person name="Lipzen A."/>
            <person name="Lutzoni F."/>
            <person name="Magnuson J."/>
            <person name="Mondo S."/>
            <person name="Nolan M."/>
            <person name="Ohm R."/>
            <person name="Pangilinan J."/>
            <person name="Park H.-J."/>
            <person name="Ramirez L."/>
            <person name="Alfaro M."/>
            <person name="Sun H."/>
            <person name="Tritt A."/>
            <person name="Yoshinaga Y."/>
            <person name="Zwiers L.-H."/>
            <person name="Turgeon B."/>
            <person name="Goodwin S."/>
            <person name="Spatafora J."/>
            <person name="Crous P."/>
            <person name="Grigoriev I."/>
        </authorList>
    </citation>
    <scope>NUCLEOTIDE SEQUENCE [LARGE SCALE GENOMIC DNA]</scope>
    <source>
        <strain evidence="5">CBS 304.66</strain>
    </source>
</reference>
<evidence type="ECO:0000256" key="3">
    <source>
        <dbReference type="ARBA" id="ARBA00023002"/>
    </source>
</evidence>
<accession>A0A9P4TPF5</accession>
<comment type="similarity">
    <text evidence="1">Belongs to the short-chain dehydrogenases/reductases (SDR) family.</text>
</comment>
<dbReference type="GO" id="GO:0016491">
    <property type="term" value="F:oxidoreductase activity"/>
    <property type="evidence" value="ECO:0007669"/>
    <property type="project" value="UniProtKB-KW"/>
</dbReference>
<protein>
    <submittedName>
        <fullName evidence="4">NAD(P)-binding protein</fullName>
    </submittedName>
</protein>
<dbReference type="PRINTS" id="PR00081">
    <property type="entry name" value="GDHRDH"/>
</dbReference>
<gene>
    <name evidence="4" type="ORF">CC78DRAFT_454270</name>
</gene>
<dbReference type="Gene3D" id="3.40.50.720">
    <property type="entry name" value="NAD(P)-binding Rossmann-like Domain"/>
    <property type="match status" value="1"/>
</dbReference>
<dbReference type="InterPro" id="IPR036291">
    <property type="entry name" value="NAD(P)-bd_dom_sf"/>
</dbReference>
<dbReference type="PROSITE" id="PS00061">
    <property type="entry name" value="ADH_SHORT"/>
    <property type="match status" value="1"/>
</dbReference>
<organism evidence="4 5">
    <name type="scientific">Lojkania enalia</name>
    <dbReference type="NCBI Taxonomy" id="147567"/>
    <lineage>
        <taxon>Eukaryota</taxon>
        <taxon>Fungi</taxon>
        <taxon>Dikarya</taxon>
        <taxon>Ascomycota</taxon>
        <taxon>Pezizomycotina</taxon>
        <taxon>Dothideomycetes</taxon>
        <taxon>Pleosporomycetidae</taxon>
        <taxon>Pleosporales</taxon>
        <taxon>Pleosporales incertae sedis</taxon>
        <taxon>Lojkania</taxon>
    </lineage>
</organism>
<evidence type="ECO:0000256" key="1">
    <source>
        <dbReference type="ARBA" id="ARBA00006484"/>
    </source>
</evidence>
<comment type="caution">
    <text evidence="4">The sequence shown here is derived from an EMBL/GenBank/DDBJ whole genome shotgun (WGS) entry which is preliminary data.</text>
</comment>
<dbReference type="AlphaFoldDB" id="A0A9P4TPF5"/>
<evidence type="ECO:0000313" key="5">
    <source>
        <dbReference type="Proteomes" id="UP000800093"/>
    </source>
</evidence>
<dbReference type="PANTHER" id="PTHR43115">
    <property type="entry name" value="DEHYDROGENASE/REDUCTASE SDR FAMILY MEMBER 11"/>
    <property type="match status" value="1"/>
</dbReference>